<feature type="domain" description="SWIM-type" evidence="3">
    <location>
        <begin position="557"/>
        <end position="585"/>
    </location>
</feature>
<dbReference type="EMBL" id="CAJNOC010008543">
    <property type="protein sequence ID" value="CAF1117015.1"/>
    <property type="molecule type" value="Genomic_DNA"/>
</dbReference>
<feature type="compositionally biased region" description="Polar residues" evidence="2">
    <location>
        <begin position="1"/>
        <end position="10"/>
    </location>
</feature>
<dbReference type="AlphaFoldDB" id="A0A814QAX1"/>
<name>A0A814QAX1_9BILA</name>
<feature type="non-terminal residue" evidence="4">
    <location>
        <position position="585"/>
    </location>
</feature>
<evidence type="ECO:0000259" key="3">
    <source>
        <dbReference type="PROSITE" id="PS50966"/>
    </source>
</evidence>
<keyword evidence="1" id="KW-0479">Metal-binding</keyword>
<protein>
    <recommendedName>
        <fullName evidence="3">SWIM-type domain-containing protein</fullName>
    </recommendedName>
</protein>
<dbReference type="InterPro" id="IPR007527">
    <property type="entry name" value="Znf_SWIM"/>
</dbReference>
<reference evidence="4" key="1">
    <citation type="submission" date="2021-02" db="EMBL/GenBank/DDBJ databases">
        <authorList>
            <person name="Nowell W R."/>
        </authorList>
    </citation>
    <scope>NUCLEOTIDE SEQUENCE</scope>
    <source>
        <strain evidence="4">Ploen Becks lab</strain>
    </source>
</reference>
<dbReference type="Pfam" id="PF10551">
    <property type="entry name" value="MULE"/>
    <property type="match status" value="1"/>
</dbReference>
<evidence type="ECO:0000256" key="1">
    <source>
        <dbReference type="PROSITE-ProRule" id="PRU00325"/>
    </source>
</evidence>
<keyword evidence="1" id="KW-0862">Zinc</keyword>
<keyword evidence="5" id="KW-1185">Reference proteome</keyword>
<feature type="region of interest" description="Disordered" evidence="2">
    <location>
        <begin position="1"/>
        <end position="21"/>
    </location>
</feature>
<dbReference type="PROSITE" id="PS50966">
    <property type="entry name" value="ZF_SWIM"/>
    <property type="match status" value="1"/>
</dbReference>
<dbReference type="Proteomes" id="UP000663879">
    <property type="component" value="Unassembled WGS sequence"/>
</dbReference>
<evidence type="ECO:0000313" key="5">
    <source>
        <dbReference type="Proteomes" id="UP000663879"/>
    </source>
</evidence>
<gene>
    <name evidence="4" type="ORF">OXX778_LOCUS21879</name>
</gene>
<dbReference type="GO" id="GO:0008270">
    <property type="term" value="F:zinc ion binding"/>
    <property type="evidence" value="ECO:0007669"/>
    <property type="project" value="UniProtKB-KW"/>
</dbReference>
<dbReference type="InterPro" id="IPR018289">
    <property type="entry name" value="MULE_transposase_dom"/>
</dbReference>
<evidence type="ECO:0000313" key="4">
    <source>
        <dbReference type="EMBL" id="CAF1117015.1"/>
    </source>
</evidence>
<sequence length="585" mass="68566">MESEQQSLSHESILENPLDQTSSDEQDVLLNNILNEKNKKKRGANIEFQLYGTYDNYDDFVKRVSNGEIKGLNMHFKKKDKDKYRYYCRYLSKGCKAALYLQPTQNSAGLCFVSVEDHSNHPQHERDQIDERITQRIKELESLGVIAQGIIQQLIRDGLQPPSKAKINNIIQSVRKTKKEIAQPSLSDLKRWCEQYNNIPEDENQVFVANFEYESFPIQIFRVFLTTRRLIHFSLDTKYILADATYKLTYGGFPALTGGTTDKSKKFHPFGLALCATENNLDFSFFFKSVEIAAFNVYGFKISPTILVADNAPAITKGFESVFKLEKRVNCWAHVFRNIDKHLVRFSKEFKQKIKSDIYAIQEIFKPEFFQLAIQLFEKKWKLKKSSEIDDFIKYFIDQWGHNNNGWYEGYYGDIPSTTNGLESSHEKIKSALEGKILGLIEFLNECRENLIKFWSQMRSKKIKTINPETNEEIDIDNVNFNHFFKEPIISKSQMLHAFEWNKRSKPIHHIRDNLYMCRTMKMGLSQDKNAKIFLTQLDIMPWDDFDKMIESINSMRLISINKENWKQSRCTCSYWLKNYVCSHV</sequence>
<organism evidence="4 5">
    <name type="scientific">Brachionus calyciflorus</name>
    <dbReference type="NCBI Taxonomy" id="104777"/>
    <lineage>
        <taxon>Eukaryota</taxon>
        <taxon>Metazoa</taxon>
        <taxon>Spiralia</taxon>
        <taxon>Gnathifera</taxon>
        <taxon>Rotifera</taxon>
        <taxon>Eurotatoria</taxon>
        <taxon>Monogononta</taxon>
        <taxon>Pseudotrocha</taxon>
        <taxon>Ploima</taxon>
        <taxon>Brachionidae</taxon>
        <taxon>Brachionus</taxon>
    </lineage>
</organism>
<keyword evidence="1" id="KW-0863">Zinc-finger</keyword>
<comment type="caution">
    <text evidence="4">The sequence shown here is derived from an EMBL/GenBank/DDBJ whole genome shotgun (WGS) entry which is preliminary data.</text>
</comment>
<evidence type="ECO:0000256" key="2">
    <source>
        <dbReference type="SAM" id="MobiDB-lite"/>
    </source>
</evidence>
<dbReference type="OrthoDB" id="119028at2759"/>
<proteinExistence type="predicted"/>
<accession>A0A814QAX1</accession>